<proteinExistence type="predicted"/>
<protein>
    <submittedName>
        <fullName evidence="3">Flp pilus assembly protein TadG</fullName>
    </submittedName>
</protein>
<evidence type="ECO:0000256" key="1">
    <source>
        <dbReference type="SAM" id="MobiDB-lite"/>
    </source>
</evidence>
<name>A0A379CAU5_9PAST</name>
<reference evidence="3 4" key="1">
    <citation type="submission" date="2018-06" db="EMBL/GenBank/DDBJ databases">
        <authorList>
            <consortium name="Pathogen Informatics"/>
            <person name="Doyle S."/>
        </authorList>
    </citation>
    <scope>NUCLEOTIDE SEQUENCE [LARGE SCALE GENOMIC DNA]</scope>
    <source>
        <strain evidence="3 4">NCTC12872</strain>
    </source>
</reference>
<dbReference type="Gene3D" id="3.40.50.410">
    <property type="entry name" value="von Willebrand factor, type A domain"/>
    <property type="match status" value="1"/>
</dbReference>
<feature type="region of interest" description="Disordered" evidence="1">
    <location>
        <begin position="559"/>
        <end position="579"/>
    </location>
</feature>
<dbReference type="OrthoDB" id="5670502at2"/>
<dbReference type="Proteomes" id="UP000255417">
    <property type="component" value="Unassembled WGS sequence"/>
</dbReference>
<gene>
    <name evidence="3" type="ORF">NCTC12872_00765</name>
</gene>
<dbReference type="InterPro" id="IPR036465">
    <property type="entry name" value="vWFA_dom_sf"/>
</dbReference>
<dbReference type="AlphaFoldDB" id="A0A379CAU5"/>
<dbReference type="EMBL" id="UGTA01000001">
    <property type="protein sequence ID" value="SUB58797.1"/>
    <property type="molecule type" value="Genomic_DNA"/>
</dbReference>
<sequence length="579" mass="66585">MNSIKRIYKNCGRISLQFLKDEQGVYTIMMTLMSFGLLGFMALVVDGSGILLDKARFTQGMEQAGLLLVAENNKDRRTHEHANVNRQKVTDEYIKEKFNNNRLKAKQDKRNKEMIAAVVRSYYQGATYKPDDHTVTDQYTYHCSRLKRSQSVACAVDGNFDRPSWLYLGENFGLTFAKTVKISADTIYVTKRRDATPPIDLMLITDLSTSMTKVVDGNGSRDNKITILRRVFGKVSDKLLKDRKDNYNRIGFTSFALGSQQKDDTTQCVLPYKWNSEANRTHQLTKRVTRYEYDGYWRRYYWNGPYDYKYQNSYLDDIKDMFSYSEWSSNRQGYHRFNDGRATYRETKGDIFYRMRDLLNKSVDYPATVGMIDQFDGKDLKNIVTFDKNVLCLLDEPSNNATQQWFKNSENSKLNQAFSRVNPQGGTLSSSGLLVGANLMMNKNEDPKASPDNLSVNTQRTIIILSDGLDGINVNLPFDITKNLIRNGMCNKIRKRIDTLQDKDYQLQKTKIGFVAFGYDKDQRNSPHAATQAQAWKECVGDGNFFVANNEEELLKAFDQLSKPPEEVGRSTNKNPFKK</sequence>
<feature type="transmembrane region" description="Helical" evidence="2">
    <location>
        <begin position="25"/>
        <end position="45"/>
    </location>
</feature>
<dbReference type="RefSeq" id="WP_115315307.1">
    <property type="nucleotide sequence ID" value="NZ_LWIF01000001.1"/>
</dbReference>
<evidence type="ECO:0000313" key="4">
    <source>
        <dbReference type="Proteomes" id="UP000255417"/>
    </source>
</evidence>
<keyword evidence="2" id="KW-0472">Membrane</keyword>
<dbReference type="SUPFAM" id="SSF53300">
    <property type="entry name" value="vWA-like"/>
    <property type="match status" value="1"/>
</dbReference>
<accession>A0A379CAU5</accession>
<feature type="compositionally biased region" description="Polar residues" evidence="1">
    <location>
        <begin position="570"/>
        <end position="579"/>
    </location>
</feature>
<keyword evidence="2" id="KW-0812">Transmembrane</keyword>
<organism evidence="3 4">
    <name type="scientific">Phocoenobacter uteri</name>
    <dbReference type="NCBI Taxonomy" id="146806"/>
    <lineage>
        <taxon>Bacteria</taxon>
        <taxon>Pseudomonadati</taxon>
        <taxon>Pseudomonadota</taxon>
        <taxon>Gammaproteobacteria</taxon>
        <taxon>Pasteurellales</taxon>
        <taxon>Pasteurellaceae</taxon>
        <taxon>Phocoenobacter</taxon>
    </lineage>
</organism>
<keyword evidence="2" id="KW-1133">Transmembrane helix</keyword>
<evidence type="ECO:0000313" key="3">
    <source>
        <dbReference type="EMBL" id="SUB58797.1"/>
    </source>
</evidence>
<keyword evidence="4" id="KW-1185">Reference proteome</keyword>
<evidence type="ECO:0000256" key="2">
    <source>
        <dbReference type="SAM" id="Phobius"/>
    </source>
</evidence>